<comment type="pathway">
    <text evidence="6">Amino-acid biosynthesis; L-arginine biosynthesis; N(2)-acetyl-L-ornithine from L-glutamate: step 4/4.</text>
</comment>
<dbReference type="Gene3D" id="3.40.640.10">
    <property type="entry name" value="Type I PLP-dependent aspartate aminotransferase-like (Major domain)"/>
    <property type="match status" value="1"/>
</dbReference>
<feature type="binding site" evidence="6">
    <location>
        <position position="149"/>
    </location>
    <ligand>
        <name>N(2)-acetyl-L-ornithine</name>
        <dbReference type="ChEBI" id="CHEBI:57805"/>
    </ligand>
</feature>
<dbReference type="InterPro" id="IPR005814">
    <property type="entry name" value="Aminotrans_3"/>
</dbReference>
<dbReference type="InterPro" id="IPR015424">
    <property type="entry name" value="PyrdxlP-dep_Trfase"/>
</dbReference>
<feature type="binding site" evidence="6">
    <location>
        <position position="291"/>
    </location>
    <ligand>
        <name>N(2)-acetyl-L-ornithine</name>
        <dbReference type="ChEBI" id="CHEBI:57805"/>
    </ligand>
</feature>
<evidence type="ECO:0000256" key="1">
    <source>
        <dbReference type="ARBA" id="ARBA00022571"/>
    </source>
</evidence>
<feature type="binding site" evidence="6">
    <location>
        <position position="292"/>
    </location>
    <ligand>
        <name>pyridoxal 5'-phosphate</name>
        <dbReference type="ChEBI" id="CHEBI:597326"/>
    </ligand>
</feature>
<dbReference type="RefSeq" id="WP_267845230.1">
    <property type="nucleotide sequence ID" value="NZ_JAPMXC010000001.1"/>
</dbReference>
<keyword evidence="6" id="KW-0963">Cytoplasm</keyword>
<dbReference type="EMBL" id="JAPMXC010000001">
    <property type="protein sequence ID" value="MCY0386022.1"/>
    <property type="molecule type" value="Genomic_DNA"/>
</dbReference>
<evidence type="ECO:0000256" key="2">
    <source>
        <dbReference type="ARBA" id="ARBA00022576"/>
    </source>
</evidence>
<dbReference type="PANTHER" id="PTHR11986:SF79">
    <property type="entry name" value="ACETYLORNITHINE AMINOTRANSFERASE, MITOCHONDRIAL"/>
    <property type="match status" value="1"/>
</dbReference>
<dbReference type="InterPro" id="IPR049704">
    <property type="entry name" value="Aminotrans_3_PPA_site"/>
</dbReference>
<feature type="binding site" evidence="6">
    <location>
        <position position="146"/>
    </location>
    <ligand>
        <name>pyridoxal 5'-phosphate</name>
        <dbReference type="ChEBI" id="CHEBI:597326"/>
    </ligand>
</feature>
<dbReference type="NCBIfam" id="TIGR00707">
    <property type="entry name" value="argD"/>
    <property type="match status" value="1"/>
</dbReference>
<evidence type="ECO:0000313" key="7">
    <source>
        <dbReference type="EMBL" id="MCY0386022.1"/>
    </source>
</evidence>
<protein>
    <recommendedName>
        <fullName evidence="6">Acetylornithine aminotransferase</fullName>
        <shortName evidence="6">ACOAT</shortName>
        <ecNumber evidence="6">2.6.1.11</ecNumber>
    </recommendedName>
</protein>
<feature type="modified residue" description="N6-(pyridoxal phosphate)lysine" evidence="6">
    <location>
        <position position="263"/>
    </location>
</feature>
<dbReference type="SUPFAM" id="SSF53383">
    <property type="entry name" value="PLP-dependent transferases"/>
    <property type="match status" value="1"/>
</dbReference>
<accession>A0ABT3ZHT4</accession>
<comment type="similarity">
    <text evidence="6">Belongs to the class-III pyridoxal-phosphate-dependent aminotransferase family. ArgD subfamily.</text>
</comment>
<evidence type="ECO:0000256" key="6">
    <source>
        <dbReference type="HAMAP-Rule" id="MF_01107"/>
    </source>
</evidence>
<dbReference type="CDD" id="cd00610">
    <property type="entry name" value="OAT_like"/>
    <property type="match status" value="1"/>
</dbReference>
<proteinExistence type="inferred from homology"/>
<dbReference type="PROSITE" id="PS00600">
    <property type="entry name" value="AA_TRANSFER_CLASS_3"/>
    <property type="match status" value="1"/>
</dbReference>
<comment type="caution">
    <text evidence="7">The sequence shown here is derived from an EMBL/GenBank/DDBJ whole genome shotgun (WGS) entry which is preliminary data.</text>
</comment>
<keyword evidence="4 6" id="KW-0808">Transferase</keyword>
<dbReference type="InterPro" id="IPR050103">
    <property type="entry name" value="Class-III_PLP-dep_AT"/>
</dbReference>
<keyword evidence="2 6" id="KW-0032">Aminotransferase</keyword>
<dbReference type="InterPro" id="IPR015421">
    <property type="entry name" value="PyrdxlP-dep_Trfase_major"/>
</dbReference>
<dbReference type="GO" id="GO:0008483">
    <property type="term" value="F:transaminase activity"/>
    <property type="evidence" value="ECO:0007669"/>
    <property type="project" value="UniProtKB-KW"/>
</dbReference>
<dbReference type="EC" id="2.6.1.11" evidence="6"/>
<evidence type="ECO:0000256" key="5">
    <source>
        <dbReference type="ARBA" id="ARBA00022898"/>
    </source>
</evidence>
<comment type="catalytic activity">
    <reaction evidence="6">
        <text>N(2)-acetyl-L-ornithine + 2-oxoglutarate = N-acetyl-L-glutamate 5-semialdehyde + L-glutamate</text>
        <dbReference type="Rhea" id="RHEA:18049"/>
        <dbReference type="ChEBI" id="CHEBI:16810"/>
        <dbReference type="ChEBI" id="CHEBI:29123"/>
        <dbReference type="ChEBI" id="CHEBI:29985"/>
        <dbReference type="ChEBI" id="CHEBI:57805"/>
        <dbReference type="EC" id="2.6.1.11"/>
    </reaction>
</comment>
<dbReference type="Gene3D" id="3.90.1150.10">
    <property type="entry name" value="Aspartate Aminotransferase, domain 1"/>
    <property type="match status" value="1"/>
</dbReference>
<dbReference type="PIRSF" id="PIRSF000521">
    <property type="entry name" value="Transaminase_4ab_Lys_Orn"/>
    <property type="match status" value="1"/>
</dbReference>
<keyword evidence="1 6" id="KW-0055">Arginine biosynthesis</keyword>
<dbReference type="HAMAP" id="MF_01107">
    <property type="entry name" value="ArgD_aminotrans_3"/>
    <property type="match status" value="1"/>
</dbReference>
<gene>
    <name evidence="6" type="primary">argD</name>
    <name evidence="7" type="ORF">OVY01_01925</name>
</gene>
<dbReference type="InterPro" id="IPR004636">
    <property type="entry name" value="AcOrn/SuccOrn_fam"/>
</dbReference>
<keyword evidence="5 6" id="KW-0663">Pyridoxal phosphate</keyword>
<comment type="subunit">
    <text evidence="6">Homodimer.</text>
</comment>
<dbReference type="Proteomes" id="UP001082899">
    <property type="component" value="Unassembled WGS sequence"/>
</dbReference>
<keyword evidence="3 6" id="KW-0028">Amino-acid biosynthesis</keyword>
<dbReference type="NCBIfam" id="NF002325">
    <property type="entry name" value="PRK01278.1"/>
    <property type="match status" value="1"/>
</dbReference>
<dbReference type="InterPro" id="IPR015422">
    <property type="entry name" value="PyrdxlP-dep_Trfase_small"/>
</dbReference>
<evidence type="ECO:0000256" key="4">
    <source>
        <dbReference type="ARBA" id="ARBA00022679"/>
    </source>
</evidence>
<sequence>MDNATMDLVEAKRQGNPGVTSPLMRTYAPLPVTFVRGEGARLWDAAGREYLDAVAGVGVNAVGHAHPRVIEAIREQAGLVLHTSNLYEQVWQQRLAERLTTLSGMRAAFFANSGAEANEAALKLARLHAARRGIAQPLVVVMENAFHGRTFATLSASDSPAVQAGFAPLVDGFLRVPFGDIDALRTRTATCADRVVAVLVEPVQGEGGVQIPPDGYLRALRAVCDRHDWLLMLDEVQTGLGRTGKWFAFQHEGIVPDVLTLAKALGGGMPIGACLAAGAAAELFAPGSHGSTFGGNPLACRVACTVLDIIEDAALVDNAARQGAALLAGLRAALADVDGVEDIRGKGLMIGIDMTAPCAYLPVAALRTQGLLINVTRARTVRLLPPLLLDNGQTRRVVRALRSMLVDTR</sequence>
<evidence type="ECO:0000313" key="8">
    <source>
        <dbReference type="Proteomes" id="UP001082899"/>
    </source>
</evidence>
<comment type="miscellaneous">
    <text evidence="6">May also have succinyldiaminopimelate aminotransferase activity, thus carrying out the corresponding step in lysine biosynthesis.</text>
</comment>
<keyword evidence="8" id="KW-1185">Reference proteome</keyword>
<name>A0ABT3ZHT4_9BURK</name>
<dbReference type="Pfam" id="PF00202">
    <property type="entry name" value="Aminotran_3"/>
    <property type="match status" value="1"/>
</dbReference>
<organism evidence="7 8">
    <name type="scientific">Robbsia betulipollinis</name>
    <dbReference type="NCBI Taxonomy" id="2981849"/>
    <lineage>
        <taxon>Bacteria</taxon>
        <taxon>Pseudomonadati</taxon>
        <taxon>Pseudomonadota</taxon>
        <taxon>Betaproteobacteria</taxon>
        <taxon>Burkholderiales</taxon>
        <taxon>Burkholderiaceae</taxon>
        <taxon>Robbsia</taxon>
    </lineage>
</organism>
<comment type="cofactor">
    <cofactor evidence="6">
        <name>pyridoxal 5'-phosphate</name>
        <dbReference type="ChEBI" id="CHEBI:597326"/>
    </cofactor>
    <text evidence="6">Binds 1 pyridoxal phosphate per subunit.</text>
</comment>
<reference evidence="7" key="1">
    <citation type="submission" date="2022-11" db="EMBL/GenBank/DDBJ databases">
        <title>Robbsia betulipollinis sp. nov., isolated from pollen of birch (Betula pendula).</title>
        <authorList>
            <person name="Shi H."/>
            <person name="Ambika Manirajan B."/>
            <person name="Ratering S."/>
            <person name="Geissler-Plaum R."/>
            <person name="Schnell S."/>
        </authorList>
    </citation>
    <scope>NUCLEOTIDE SEQUENCE</scope>
    <source>
        <strain evidence="7">Bb-Pol-6</strain>
    </source>
</reference>
<feature type="binding site" evidence="6">
    <location>
        <begin position="114"/>
        <end position="115"/>
    </location>
    <ligand>
        <name>pyridoxal 5'-phosphate</name>
        <dbReference type="ChEBI" id="CHEBI:597326"/>
    </ligand>
</feature>
<feature type="binding site" evidence="6">
    <location>
        <begin position="234"/>
        <end position="237"/>
    </location>
    <ligand>
        <name>pyridoxal 5'-phosphate</name>
        <dbReference type="ChEBI" id="CHEBI:597326"/>
    </ligand>
</feature>
<evidence type="ECO:0000256" key="3">
    <source>
        <dbReference type="ARBA" id="ARBA00022605"/>
    </source>
</evidence>
<dbReference type="PANTHER" id="PTHR11986">
    <property type="entry name" value="AMINOTRANSFERASE CLASS III"/>
    <property type="match status" value="1"/>
</dbReference>
<comment type="subcellular location">
    <subcellularLocation>
        <location evidence="6">Cytoplasm</location>
    </subcellularLocation>
</comment>